<dbReference type="SUPFAM" id="SSF158682">
    <property type="entry name" value="TerB-like"/>
    <property type="match status" value="1"/>
</dbReference>
<dbReference type="OrthoDB" id="893626at2"/>
<dbReference type="Proteomes" id="UP000256708">
    <property type="component" value="Unassembled WGS sequence"/>
</dbReference>
<dbReference type="Pfam" id="PF05099">
    <property type="entry name" value="TerB"/>
    <property type="match status" value="1"/>
</dbReference>
<dbReference type="InterPro" id="IPR007791">
    <property type="entry name" value="DjlA_N"/>
</dbReference>
<dbReference type="Gene3D" id="1.10.3680.10">
    <property type="entry name" value="TerB-like"/>
    <property type="match status" value="1"/>
</dbReference>
<feature type="domain" description="Co-chaperone DjlA N-terminal" evidence="1">
    <location>
        <begin position="23"/>
        <end position="134"/>
    </location>
</feature>
<proteinExistence type="predicted"/>
<dbReference type="EMBL" id="QRGR01000014">
    <property type="protein sequence ID" value="RDV14488.1"/>
    <property type="molecule type" value="Genomic_DNA"/>
</dbReference>
<sequence length="150" mass="16914">MGVFDKKYPKATRASYAPGNEQEAWIAIMHACIAVDEDVADEELEELAQALAYKPIFEGHDVREYYKAVLLAHARIGSKQLIDNSVEYISAERKYDLFALTIELVLADGVLANKEEELISYISSALDLDEETARKIVDKRLQDYKNNSAL</sequence>
<dbReference type="AlphaFoldDB" id="A0A3D8LAS2"/>
<comment type="caution">
    <text evidence="2">The sequence shown here is derived from an EMBL/GenBank/DDBJ whole genome shotgun (WGS) entry which is preliminary data.</text>
</comment>
<evidence type="ECO:0000313" key="2">
    <source>
        <dbReference type="EMBL" id="RDV14488.1"/>
    </source>
</evidence>
<dbReference type="RefSeq" id="WP_115566168.1">
    <property type="nucleotide sequence ID" value="NZ_QRGR01000014.1"/>
</dbReference>
<evidence type="ECO:0000313" key="3">
    <source>
        <dbReference type="Proteomes" id="UP000256708"/>
    </source>
</evidence>
<accession>A0A3D8LAS2</accession>
<reference evidence="3" key="1">
    <citation type="submission" date="2018-08" db="EMBL/GenBank/DDBJ databases">
        <authorList>
            <person name="Liu Z.-W."/>
            <person name="Du Z.-J."/>
        </authorList>
    </citation>
    <scope>NUCLEOTIDE SEQUENCE [LARGE SCALE GENOMIC DNA]</scope>
    <source>
        <strain evidence="3">H4X</strain>
    </source>
</reference>
<gene>
    <name evidence="2" type="ORF">DXT99_13870</name>
</gene>
<organism evidence="2 3">
    <name type="scientific">Pontibacter diazotrophicus</name>
    <dbReference type="NCBI Taxonomy" id="1400979"/>
    <lineage>
        <taxon>Bacteria</taxon>
        <taxon>Pseudomonadati</taxon>
        <taxon>Bacteroidota</taxon>
        <taxon>Cytophagia</taxon>
        <taxon>Cytophagales</taxon>
        <taxon>Hymenobacteraceae</taxon>
        <taxon>Pontibacter</taxon>
    </lineage>
</organism>
<evidence type="ECO:0000259" key="1">
    <source>
        <dbReference type="Pfam" id="PF05099"/>
    </source>
</evidence>
<name>A0A3D8LAS2_9BACT</name>
<keyword evidence="3" id="KW-1185">Reference proteome</keyword>
<dbReference type="InterPro" id="IPR029024">
    <property type="entry name" value="TerB-like"/>
</dbReference>
<protein>
    <submittedName>
        <fullName evidence="2">TerB family tellurite resistance protein</fullName>
    </submittedName>
</protein>